<dbReference type="InterPro" id="IPR011765">
    <property type="entry name" value="Pept_M16_N"/>
</dbReference>
<dbReference type="Pfam" id="PF00675">
    <property type="entry name" value="Peptidase_M16"/>
    <property type="match status" value="1"/>
</dbReference>
<gene>
    <name evidence="3" type="ORF">AMJ83_03835</name>
</gene>
<sequence length="438" mass="49231">MKVLLRLLLPILCWGLSIERDTLDNGMVVLTVEAHRIPVVEVKALVRAGSVYDPAGKEGLANVVSNMLLRGTQTRSAYEIVESIESVGGALAPFANTDNAGLNGKVLSKDLVLLLDLLNDCLRNPMFDELEFTRLKGELVSGIRAEADDPFEFSKKAFRRLVFGVHPLAHYPEGYDSTVTALNTADARQFHDSYYVPNNVFFIFVGDFEKDSLLKMLGNRFGDWQRNEMDVVEIVEPKVRTKPLGRIVPMDISQSYIVLGNPGPKYGADDWLPTRVMNYILGTSSVSRIYTEVRAERGLAYVAYSHFVRSIHGGYFAAEVQTMKERTSEAVQTLLEVLYHTQDTIYTDELERAKQFYTGYFPLTYDSYGEMANLVAHIEFENLGLDYIEKFDVSVAQLSLADLQAAARRHLHPESYHLLILGDIKPEDVAVDGIEWVD</sequence>
<proteinExistence type="predicted"/>
<accession>A0A0S8FTR3</accession>
<dbReference type="AlphaFoldDB" id="A0A0S8FTR3"/>
<dbReference type="InterPro" id="IPR007863">
    <property type="entry name" value="Peptidase_M16_C"/>
</dbReference>
<evidence type="ECO:0008006" key="5">
    <source>
        <dbReference type="Google" id="ProtNLM"/>
    </source>
</evidence>
<evidence type="ECO:0000313" key="4">
    <source>
        <dbReference type="Proteomes" id="UP000051373"/>
    </source>
</evidence>
<feature type="domain" description="Peptidase M16 C-terminal" evidence="2">
    <location>
        <begin position="182"/>
        <end position="355"/>
    </location>
</feature>
<dbReference type="Gene3D" id="3.30.830.10">
    <property type="entry name" value="Metalloenzyme, LuxS/M16 peptidase-like"/>
    <property type="match status" value="2"/>
</dbReference>
<dbReference type="PANTHER" id="PTHR11851:SF224">
    <property type="entry name" value="PROCESSING PROTEASE"/>
    <property type="match status" value="1"/>
</dbReference>
<protein>
    <recommendedName>
        <fullName evidence="5">Peptidase M16</fullName>
    </recommendedName>
</protein>
<dbReference type="PANTHER" id="PTHR11851">
    <property type="entry name" value="METALLOPROTEASE"/>
    <property type="match status" value="1"/>
</dbReference>
<dbReference type="SUPFAM" id="SSF63411">
    <property type="entry name" value="LuxS/MPP-like metallohydrolase"/>
    <property type="match status" value="2"/>
</dbReference>
<dbReference type="STRING" id="1703779.AMJ83_03835"/>
<dbReference type="InterPro" id="IPR011249">
    <property type="entry name" value="Metalloenz_LuxS/M16"/>
</dbReference>
<feature type="domain" description="Peptidase M16 N-terminal" evidence="1">
    <location>
        <begin position="29"/>
        <end position="137"/>
    </location>
</feature>
<evidence type="ECO:0000259" key="2">
    <source>
        <dbReference type="Pfam" id="PF05193"/>
    </source>
</evidence>
<dbReference type="Proteomes" id="UP000051373">
    <property type="component" value="Unassembled WGS sequence"/>
</dbReference>
<evidence type="ECO:0000259" key="1">
    <source>
        <dbReference type="Pfam" id="PF00675"/>
    </source>
</evidence>
<dbReference type="GO" id="GO:0046872">
    <property type="term" value="F:metal ion binding"/>
    <property type="evidence" value="ECO:0007669"/>
    <property type="project" value="InterPro"/>
</dbReference>
<organism evidence="3 4">
    <name type="scientific">candidate division WOR_3 bacterium SM23_42</name>
    <dbReference type="NCBI Taxonomy" id="1703779"/>
    <lineage>
        <taxon>Bacteria</taxon>
        <taxon>Bacteria division WOR-3</taxon>
    </lineage>
</organism>
<evidence type="ECO:0000313" key="3">
    <source>
        <dbReference type="EMBL" id="KPK64136.1"/>
    </source>
</evidence>
<dbReference type="Pfam" id="PF05193">
    <property type="entry name" value="Peptidase_M16_C"/>
    <property type="match status" value="1"/>
</dbReference>
<reference evidence="3 4" key="1">
    <citation type="journal article" date="2015" name="Microbiome">
        <title>Genomic resolution of linkages in carbon, nitrogen, and sulfur cycling among widespread estuary sediment bacteria.</title>
        <authorList>
            <person name="Baker B.J."/>
            <person name="Lazar C.S."/>
            <person name="Teske A.P."/>
            <person name="Dick G.J."/>
        </authorList>
    </citation>
    <scope>NUCLEOTIDE SEQUENCE [LARGE SCALE GENOMIC DNA]</scope>
    <source>
        <strain evidence="3">SM23_42</strain>
    </source>
</reference>
<dbReference type="InterPro" id="IPR050361">
    <property type="entry name" value="MPP/UQCRC_Complex"/>
</dbReference>
<comment type="caution">
    <text evidence="3">The sequence shown here is derived from an EMBL/GenBank/DDBJ whole genome shotgun (WGS) entry which is preliminary data.</text>
</comment>
<dbReference type="EMBL" id="LJUJ01000005">
    <property type="protein sequence ID" value="KPK64136.1"/>
    <property type="molecule type" value="Genomic_DNA"/>
</dbReference>
<name>A0A0S8FTR3_UNCW3</name>